<dbReference type="PANTHER" id="PTHR30164">
    <property type="entry name" value="MTFA PEPTIDASE"/>
    <property type="match status" value="1"/>
</dbReference>
<dbReference type="Pfam" id="PF06167">
    <property type="entry name" value="Peptidase_M90"/>
    <property type="match status" value="1"/>
</dbReference>
<dbReference type="SUPFAM" id="SSF55486">
    <property type="entry name" value="Metalloproteases ('zincins'), catalytic domain"/>
    <property type="match status" value="1"/>
</dbReference>
<dbReference type="GO" id="GO:0008237">
    <property type="term" value="F:metallopeptidase activity"/>
    <property type="evidence" value="ECO:0007669"/>
    <property type="project" value="InterPro"/>
</dbReference>
<evidence type="ECO:0008006" key="3">
    <source>
        <dbReference type="Google" id="ProtNLM"/>
    </source>
</evidence>
<dbReference type="GO" id="GO:0005829">
    <property type="term" value="C:cytosol"/>
    <property type="evidence" value="ECO:0007669"/>
    <property type="project" value="TreeGrafter"/>
</dbReference>
<sequence length="266" mass="31484">MEIAAFAFIAVIVLFIVFKRIIEPAYMLIFNKPLYVHFYLFPKKLDESQKAVVRRDFKFYRDLSPVRKGYFEHRVHYFINNYTFLGRGDLEVTDEMKLKIAATGVMLTFGMRSYLPAVFEGIIIYPDVFESRNGDMHKGEFNPAVKAIVFSWKDFQEGLEFDNDNINLGLHEFSHALQLDSLAKRRPGSSAIIYSDMFHEIMAYIDKPENRQKLMETNYFRSYAYTNSFEFIAVILEYFFETPQEFKQKHPDLYDMVKKMINFREG</sequence>
<dbReference type="Proteomes" id="UP000287527">
    <property type="component" value="Unassembled WGS sequence"/>
</dbReference>
<dbReference type="InterPro" id="IPR010384">
    <property type="entry name" value="MtfA_fam"/>
</dbReference>
<evidence type="ECO:0000313" key="2">
    <source>
        <dbReference type="Proteomes" id="UP000287527"/>
    </source>
</evidence>
<reference evidence="1 2" key="1">
    <citation type="submission" date="2019-01" db="EMBL/GenBank/DDBJ databases">
        <title>Flavobacterium sp. nov.,isolated from freshwater.</title>
        <authorList>
            <person name="Zhang R."/>
            <person name="Du Z.-J."/>
        </authorList>
    </citation>
    <scope>NUCLEOTIDE SEQUENCE [LARGE SCALE GENOMIC DNA]</scope>
    <source>
        <strain evidence="1 2">1E403</strain>
    </source>
</reference>
<protein>
    <recommendedName>
        <fullName evidence="3">Zinc-dependent peptidase</fullName>
    </recommendedName>
</protein>
<evidence type="ECO:0000313" key="1">
    <source>
        <dbReference type="EMBL" id="RWX03726.1"/>
    </source>
</evidence>
<keyword evidence="2" id="KW-1185">Reference proteome</keyword>
<dbReference type="InterPro" id="IPR024079">
    <property type="entry name" value="MetalloPept_cat_dom_sf"/>
</dbReference>
<name>A0A444HFI8_9FLAO</name>
<dbReference type="GO" id="GO:0004177">
    <property type="term" value="F:aminopeptidase activity"/>
    <property type="evidence" value="ECO:0007669"/>
    <property type="project" value="TreeGrafter"/>
</dbReference>
<dbReference type="CDD" id="cd20170">
    <property type="entry name" value="Peptidase_M90-like"/>
    <property type="match status" value="1"/>
</dbReference>
<proteinExistence type="predicted"/>
<dbReference type="Gene3D" id="3.40.390.10">
    <property type="entry name" value="Collagenase (Catalytic Domain)"/>
    <property type="match status" value="1"/>
</dbReference>
<dbReference type="EMBL" id="SBII01000001">
    <property type="protein sequence ID" value="RWX03726.1"/>
    <property type="molecule type" value="Genomic_DNA"/>
</dbReference>
<dbReference type="RefSeq" id="WP_128388281.1">
    <property type="nucleotide sequence ID" value="NZ_SBII01000001.1"/>
</dbReference>
<dbReference type="AlphaFoldDB" id="A0A444HFI8"/>
<gene>
    <name evidence="1" type="ORF">EPI11_02005</name>
</gene>
<accession>A0A444HFI8</accession>
<dbReference type="OrthoDB" id="9786424at2"/>
<dbReference type="PANTHER" id="PTHR30164:SF2">
    <property type="entry name" value="PROTEIN MTFA"/>
    <property type="match status" value="1"/>
</dbReference>
<comment type="caution">
    <text evidence="1">The sequence shown here is derived from an EMBL/GenBank/DDBJ whole genome shotgun (WGS) entry which is preliminary data.</text>
</comment>
<organism evidence="1 2">
    <name type="scientific">Flavobacterium cerinum</name>
    <dbReference type="NCBI Taxonomy" id="2502784"/>
    <lineage>
        <taxon>Bacteria</taxon>
        <taxon>Pseudomonadati</taxon>
        <taxon>Bacteroidota</taxon>
        <taxon>Flavobacteriia</taxon>
        <taxon>Flavobacteriales</taxon>
        <taxon>Flavobacteriaceae</taxon>
        <taxon>Flavobacterium</taxon>
    </lineage>
</organism>